<reference evidence="1 2" key="1">
    <citation type="submission" date="2018-11" db="EMBL/GenBank/DDBJ databases">
        <authorList>
            <consortium name="Pathogen Informatics"/>
        </authorList>
    </citation>
    <scope>NUCLEOTIDE SEQUENCE [LARGE SCALE GENOMIC DNA]</scope>
    <source>
        <strain evidence="1 2">Zambia</strain>
    </source>
</reference>
<evidence type="ECO:0000313" key="2">
    <source>
        <dbReference type="Proteomes" id="UP000277204"/>
    </source>
</evidence>
<dbReference type="AlphaFoldDB" id="A0A183MUW1"/>
<dbReference type="InterPro" id="IPR045609">
    <property type="entry name" value="DUF6451"/>
</dbReference>
<dbReference type="EMBL" id="UZAI01018094">
    <property type="protein sequence ID" value="VDP33123.1"/>
    <property type="molecule type" value="Genomic_DNA"/>
</dbReference>
<dbReference type="Proteomes" id="UP000277204">
    <property type="component" value="Unassembled WGS sequence"/>
</dbReference>
<organism evidence="1 2">
    <name type="scientific">Schistosoma margrebowiei</name>
    <dbReference type="NCBI Taxonomy" id="48269"/>
    <lineage>
        <taxon>Eukaryota</taxon>
        <taxon>Metazoa</taxon>
        <taxon>Spiralia</taxon>
        <taxon>Lophotrochozoa</taxon>
        <taxon>Platyhelminthes</taxon>
        <taxon>Trematoda</taxon>
        <taxon>Digenea</taxon>
        <taxon>Strigeidida</taxon>
        <taxon>Schistosomatoidea</taxon>
        <taxon>Schistosomatidae</taxon>
        <taxon>Schistosoma</taxon>
    </lineage>
</organism>
<protein>
    <submittedName>
        <fullName evidence="1">Uncharacterized protein</fullName>
    </submittedName>
</protein>
<proteinExistence type="predicted"/>
<gene>
    <name evidence="1" type="ORF">SMRZ_LOCUS19836</name>
</gene>
<dbReference type="STRING" id="48269.A0A183MUW1"/>
<accession>A0A183MUW1</accession>
<keyword evidence="2" id="KW-1185">Reference proteome</keyword>
<dbReference type="PANTHER" id="PTHR47027">
    <property type="entry name" value="REVERSE TRANSCRIPTASE DOMAIN-CONTAINING PROTEIN"/>
    <property type="match status" value="1"/>
</dbReference>
<sequence>MAIRQIMSGKAAGPDNIPAEALKADEKTTGVVTASTAVGLNIHKGKSKILRYNTACTNQITLGEEALEDVEIFTYLGSIIDEHGGCNADVKVRNGKARAAYLELKYIWDSKQLSTNTKVRIFNTCVKTGRGRPKNTLRREMETDMRRMIKNWMGLERKTEDRVGLRMLVRGLCRIGSNRRK</sequence>
<name>A0A183MUW1_9TREM</name>
<dbReference type="PANTHER" id="PTHR47027:SF25">
    <property type="entry name" value="REVERSE TRANSCRIPTASE DOMAIN-CONTAINING PROTEIN"/>
    <property type="match status" value="1"/>
</dbReference>
<dbReference type="Pfam" id="PF20049">
    <property type="entry name" value="DUF6451"/>
    <property type="match status" value="1"/>
</dbReference>
<evidence type="ECO:0000313" key="1">
    <source>
        <dbReference type="EMBL" id="VDP33123.1"/>
    </source>
</evidence>